<evidence type="ECO:0000313" key="1">
    <source>
        <dbReference type="EMBL" id="KEF37225.1"/>
    </source>
</evidence>
<dbReference type="RefSeq" id="WP_161773196.1">
    <property type="nucleotide sequence ID" value="NZ_JJRY01000016.1"/>
</dbReference>
<proteinExistence type="predicted"/>
<dbReference type="Proteomes" id="UP000027936">
    <property type="component" value="Unassembled WGS sequence"/>
</dbReference>
<gene>
    <name evidence="1" type="ORF">M670_03471</name>
</gene>
<dbReference type="AlphaFoldDB" id="A0A072NVG2"/>
<sequence>MEQLEKEIEEIKAEIKIFMERHWFTPMEATRYVLLRSVVFLMSNSYHDKYFKINC</sequence>
<organism evidence="1 2">
    <name type="scientific">Schinkia azotoformans MEV2011</name>
    <dbReference type="NCBI Taxonomy" id="1348973"/>
    <lineage>
        <taxon>Bacteria</taxon>
        <taxon>Bacillati</taxon>
        <taxon>Bacillota</taxon>
        <taxon>Bacilli</taxon>
        <taxon>Bacillales</taxon>
        <taxon>Bacillaceae</taxon>
        <taxon>Calidifontibacillus/Schinkia group</taxon>
        <taxon>Schinkia</taxon>
    </lineage>
</organism>
<dbReference type="EMBL" id="JJRY01000016">
    <property type="protein sequence ID" value="KEF37225.1"/>
    <property type="molecule type" value="Genomic_DNA"/>
</dbReference>
<comment type="caution">
    <text evidence="1">The sequence shown here is derived from an EMBL/GenBank/DDBJ whole genome shotgun (WGS) entry which is preliminary data.</text>
</comment>
<dbReference type="PATRIC" id="fig|1348973.3.peg.3347"/>
<protein>
    <submittedName>
        <fullName evidence="1">Uncharacterized protein</fullName>
    </submittedName>
</protein>
<name>A0A072NVG2_SCHAZ</name>
<evidence type="ECO:0000313" key="2">
    <source>
        <dbReference type="Proteomes" id="UP000027936"/>
    </source>
</evidence>
<accession>A0A072NVG2</accession>
<reference evidence="1 2" key="1">
    <citation type="submission" date="2014-04" db="EMBL/GenBank/DDBJ databases">
        <title>Draft genome sequence of Bacillus azotoformans MEV2011, a (co-) denitrifying strain unable to grow in the presence of oxygen.</title>
        <authorList>
            <person name="Nielsen M."/>
            <person name="Schreiber L."/>
            <person name="Finster K."/>
            <person name="Schramm A."/>
        </authorList>
    </citation>
    <scope>NUCLEOTIDE SEQUENCE [LARGE SCALE GENOMIC DNA]</scope>
    <source>
        <strain evidence="1 2">MEV2011</strain>
    </source>
</reference>